<evidence type="ECO:0000256" key="5">
    <source>
        <dbReference type="SAM" id="Coils"/>
    </source>
</evidence>
<evidence type="ECO:0000256" key="1">
    <source>
        <dbReference type="ARBA" id="ARBA00022491"/>
    </source>
</evidence>
<keyword evidence="2" id="KW-0805">Transcription regulation</keyword>
<dbReference type="Gene3D" id="1.10.1660.10">
    <property type="match status" value="1"/>
</dbReference>
<protein>
    <submittedName>
        <fullName evidence="8">DNA-binding protein</fullName>
    </submittedName>
</protein>
<comment type="caution">
    <text evidence="8">The sequence shown here is derived from an EMBL/GenBank/DDBJ whole genome shotgun (WGS) entry which is preliminary data.</text>
</comment>
<evidence type="ECO:0000256" key="4">
    <source>
        <dbReference type="ARBA" id="ARBA00023163"/>
    </source>
</evidence>
<evidence type="ECO:0000256" key="2">
    <source>
        <dbReference type="ARBA" id="ARBA00023015"/>
    </source>
</evidence>
<dbReference type="InterPro" id="IPR047057">
    <property type="entry name" value="MerR_fam"/>
</dbReference>
<dbReference type="PANTHER" id="PTHR30204">
    <property type="entry name" value="REDOX-CYCLING DRUG-SENSING TRANSCRIPTIONAL ACTIVATOR SOXR"/>
    <property type="match status" value="1"/>
</dbReference>
<dbReference type="EMBL" id="PISD01000003">
    <property type="protein sequence ID" value="PKG30900.1"/>
    <property type="molecule type" value="Genomic_DNA"/>
</dbReference>
<dbReference type="GO" id="GO:0003700">
    <property type="term" value="F:DNA-binding transcription factor activity"/>
    <property type="evidence" value="ECO:0007669"/>
    <property type="project" value="InterPro"/>
</dbReference>
<evidence type="ECO:0000313" key="9">
    <source>
        <dbReference type="Proteomes" id="UP000233343"/>
    </source>
</evidence>
<dbReference type="GO" id="GO:0003677">
    <property type="term" value="F:DNA binding"/>
    <property type="evidence" value="ECO:0007669"/>
    <property type="project" value="UniProtKB-KW"/>
</dbReference>
<sequence>MSKGDNQVEVQKEQEENKESEKEQVKLTVKEAAEAIGETSTTVRNWMRELKPYIPLKKAENGYNLFDEEALEAIRQIKKLHREQGFSINQVKTYFDSGGELFKPVNTEEKMQKDIEELKEQMKKQLDFNKVLVEQLEKQQTYIDEKLNERDRKLMEHIREQQEMKKQLAIAVEEKEKPKRKGFFKRLFEK</sequence>
<evidence type="ECO:0000259" key="7">
    <source>
        <dbReference type="PROSITE" id="PS50937"/>
    </source>
</evidence>
<dbReference type="SUPFAM" id="SSF46955">
    <property type="entry name" value="Putative DNA-binding domain"/>
    <property type="match status" value="1"/>
</dbReference>
<keyword evidence="4" id="KW-0804">Transcription</keyword>
<feature type="region of interest" description="Disordered" evidence="6">
    <location>
        <begin position="1"/>
        <end position="26"/>
    </location>
</feature>
<feature type="domain" description="HTH merR-type" evidence="7">
    <location>
        <begin position="26"/>
        <end position="97"/>
    </location>
</feature>
<proteinExistence type="predicted"/>
<dbReference type="Proteomes" id="UP000233343">
    <property type="component" value="Unassembled WGS sequence"/>
</dbReference>
<accession>A0A2N0ZN08</accession>
<dbReference type="PROSITE" id="PS50937">
    <property type="entry name" value="HTH_MERR_2"/>
    <property type="match status" value="1"/>
</dbReference>
<keyword evidence="3 8" id="KW-0238">DNA-binding</keyword>
<feature type="coiled-coil region" evidence="5">
    <location>
        <begin position="105"/>
        <end position="174"/>
    </location>
</feature>
<evidence type="ECO:0000313" key="8">
    <source>
        <dbReference type="EMBL" id="PKG30900.1"/>
    </source>
</evidence>
<keyword evidence="9" id="KW-1185">Reference proteome</keyword>
<dbReference type="PANTHER" id="PTHR30204:SF69">
    <property type="entry name" value="MERR-FAMILY TRANSCRIPTIONAL REGULATOR"/>
    <property type="match status" value="1"/>
</dbReference>
<dbReference type="InterPro" id="IPR000551">
    <property type="entry name" value="MerR-type_HTH_dom"/>
</dbReference>
<reference evidence="8 9" key="1">
    <citation type="journal article" date="2010" name="Int. J. Syst. Evol. Microbiol.">
        <title>Bacillus horneckiae sp. nov., isolated from a spacecraft-assembly clean room.</title>
        <authorList>
            <person name="Vaishampayan P."/>
            <person name="Probst A."/>
            <person name="Krishnamurthi S."/>
            <person name="Ghosh S."/>
            <person name="Osman S."/>
            <person name="McDowall A."/>
            <person name="Ruckmani A."/>
            <person name="Mayilraj S."/>
            <person name="Venkateswaran K."/>
        </authorList>
    </citation>
    <scope>NUCLEOTIDE SEQUENCE [LARGE SCALE GENOMIC DNA]</scope>
    <source>
        <strain evidence="9">1PO1SC</strain>
    </source>
</reference>
<dbReference type="AlphaFoldDB" id="A0A2N0ZN08"/>
<gene>
    <name evidence="8" type="ORF">CWS20_00980</name>
</gene>
<feature type="compositionally biased region" description="Basic and acidic residues" evidence="6">
    <location>
        <begin position="10"/>
        <end position="26"/>
    </location>
</feature>
<keyword evidence="1" id="KW-0678">Repressor</keyword>
<dbReference type="SMART" id="SM00422">
    <property type="entry name" value="HTH_MERR"/>
    <property type="match status" value="1"/>
</dbReference>
<dbReference type="InterPro" id="IPR009061">
    <property type="entry name" value="DNA-bd_dom_put_sf"/>
</dbReference>
<evidence type="ECO:0000256" key="6">
    <source>
        <dbReference type="SAM" id="MobiDB-lite"/>
    </source>
</evidence>
<dbReference type="RefSeq" id="WP_101226209.1">
    <property type="nucleotide sequence ID" value="NZ_JARSFA010000023.1"/>
</dbReference>
<organism evidence="8 9">
    <name type="scientific">Cytobacillus horneckiae</name>
    <dbReference type="NCBI Taxonomy" id="549687"/>
    <lineage>
        <taxon>Bacteria</taxon>
        <taxon>Bacillati</taxon>
        <taxon>Bacillota</taxon>
        <taxon>Bacilli</taxon>
        <taxon>Bacillales</taxon>
        <taxon>Bacillaceae</taxon>
        <taxon>Cytobacillus</taxon>
    </lineage>
</organism>
<dbReference type="Pfam" id="PF13411">
    <property type="entry name" value="MerR_1"/>
    <property type="match status" value="1"/>
</dbReference>
<evidence type="ECO:0000256" key="3">
    <source>
        <dbReference type="ARBA" id="ARBA00023125"/>
    </source>
</evidence>
<name>A0A2N0ZN08_9BACI</name>
<keyword evidence="5" id="KW-0175">Coiled coil</keyword>